<comment type="caution">
    <text evidence="1">The sequence shown here is derived from an EMBL/GenBank/DDBJ whole genome shotgun (WGS) entry which is preliminary data.</text>
</comment>
<dbReference type="RefSeq" id="WP_048360043.1">
    <property type="nucleotide sequence ID" value="NZ_FNUD01000002.1"/>
</dbReference>
<evidence type="ECO:0000313" key="2">
    <source>
        <dbReference type="Proteomes" id="UP000183613"/>
    </source>
</evidence>
<evidence type="ECO:0000313" key="1">
    <source>
        <dbReference type="EMBL" id="SEF09977.1"/>
    </source>
</evidence>
<sequence length="124" mass="14492">MSHMDKRAFDAGDFTLKPSPEVVERVRSFLNQQLQPFGVDCENIHINTVNNIVDESLTFSQNLLGLGMDTLEWGTVQSHNDWESGVFSKANTFQDMHRMRQLPIERLEEMMRELLDEAKYKWMV</sequence>
<dbReference type="PATRIC" id="fig|882211.3.peg.2296"/>
<organism evidence="1 2">
    <name type="scientific">Pseudomonas deceptionensis</name>
    <dbReference type="NCBI Taxonomy" id="882211"/>
    <lineage>
        <taxon>Bacteria</taxon>
        <taxon>Pseudomonadati</taxon>
        <taxon>Pseudomonadota</taxon>
        <taxon>Gammaproteobacteria</taxon>
        <taxon>Pseudomonadales</taxon>
        <taxon>Pseudomonadaceae</taxon>
        <taxon>Pseudomonas</taxon>
    </lineage>
</organism>
<reference evidence="1" key="1">
    <citation type="submission" date="2016-10" db="EMBL/GenBank/DDBJ databases">
        <authorList>
            <person name="Varghese N."/>
            <person name="Submissions S."/>
        </authorList>
    </citation>
    <scope>NUCLEOTIDE SEQUENCE [LARGE SCALE GENOMIC DNA]</scope>
    <source>
        <strain evidence="1">LMG 25555</strain>
    </source>
</reference>
<dbReference type="AlphaFoldDB" id="A0A0J6G658"/>
<dbReference type="EMBL" id="FNUD01000002">
    <property type="protein sequence ID" value="SEF09977.1"/>
    <property type="molecule type" value="Genomic_DNA"/>
</dbReference>
<accession>A0A0J6G658</accession>
<dbReference type="OrthoDB" id="7002102at2"/>
<keyword evidence="2" id="KW-1185">Reference proteome</keyword>
<protein>
    <submittedName>
        <fullName evidence="1">Uncharacterized protein</fullName>
    </submittedName>
</protein>
<name>A0A0J6G658_PSEDM</name>
<gene>
    <name evidence="1" type="ORF">SAMN04489800_4695</name>
</gene>
<dbReference type="Proteomes" id="UP000183613">
    <property type="component" value="Unassembled WGS sequence"/>
</dbReference>
<proteinExistence type="predicted"/>